<dbReference type="STRING" id="765440.A0A0C3AIQ3"/>
<dbReference type="HOGENOM" id="CLU_2242989_0_0_1"/>
<dbReference type="GO" id="GO:0005525">
    <property type="term" value="F:GTP binding"/>
    <property type="evidence" value="ECO:0007669"/>
    <property type="project" value="UniProtKB-KW"/>
</dbReference>
<gene>
    <name evidence="4" type="ORF">PILCRDRAFT_54215</name>
</gene>
<name>A0A0C3AIQ3_PILCF</name>
<dbReference type="InterPro" id="IPR008280">
    <property type="entry name" value="Tub_FtsZ_C"/>
</dbReference>
<reference evidence="5" key="2">
    <citation type="submission" date="2015-01" db="EMBL/GenBank/DDBJ databases">
        <title>Evolutionary Origins and Diversification of the Mycorrhizal Mutualists.</title>
        <authorList>
            <consortium name="DOE Joint Genome Institute"/>
            <consortium name="Mycorrhizal Genomics Consortium"/>
            <person name="Kohler A."/>
            <person name="Kuo A."/>
            <person name="Nagy L.G."/>
            <person name="Floudas D."/>
            <person name="Copeland A."/>
            <person name="Barry K.W."/>
            <person name="Cichocki N."/>
            <person name="Veneault-Fourrey C."/>
            <person name="LaButti K."/>
            <person name="Lindquist E.A."/>
            <person name="Lipzen A."/>
            <person name="Lundell T."/>
            <person name="Morin E."/>
            <person name="Murat C."/>
            <person name="Riley R."/>
            <person name="Ohm R."/>
            <person name="Sun H."/>
            <person name="Tunlid A."/>
            <person name="Henrissat B."/>
            <person name="Grigoriev I.V."/>
            <person name="Hibbett D.S."/>
            <person name="Martin F."/>
        </authorList>
    </citation>
    <scope>NUCLEOTIDE SEQUENCE [LARGE SCALE GENOMIC DNA]</scope>
    <source>
        <strain evidence="5">F 1598</strain>
    </source>
</reference>
<evidence type="ECO:0000256" key="2">
    <source>
        <dbReference type="ARBA" id="ARBA00023134"/>
    </source>
</evidence>
<accession>A0A0C3AIQ3</accession>
<evidence type="ECO:0000313" key="4">
    <source>
        <dbReference type="EMBL" id="KIM73708.1"/>
    </source>
</evidence>
<keyword evidence="5" id="KW-1185">Reference proteome</keyword>
<dbReference type="AlphaFoldDB" id="A0A0C3AIQ3"/>
<dbReference type="OrthoDB" id="1662883at2759"/>
<dbReference type="Proteomes" id="UP000054166">
    <property type="component" value="Unassembled WGS sequence"/>
</dbReference>
<dbReference type="Gene3D" id="3.30.1330.20">
    <property type="entry name" value="Tubulin/FtsZ, C-terminal domain"/>
    <property type="match status" value="1"/>
</dbReference>
<dbReference type="EMBL" id="KN833075">
    <property type="protein sequence ID" value="KIM73708.1"/>
    <property type="molecule type" value="Genomic_DNA"/>
</dbReference>
<keyword evidence="2" id="KW-0342">GTP-binding</keyword>
<dbReference type="PANTHER" id="PTHR36527:SF3">
    <property type="entry name" value="OS01G0282866 PROTEIN"/>
    <property type="match status" value="1"/>
</dbReference>
<feature type="non-terminal residue" evidence="4">
    <location>
        <position position="105"/>
    </location>
</feature>
<evidence type="ECO:0000313" key="5">
    <source>
        <dbReference type="Proteomes" id="UP000054166"/>
    </source>
</evidence>
<dbReference type="InterPro" id="IPR037103">
    <property type="entry name" value="Tubulin/FtsZ-like_C"/>
</dbReference>
<protein>
    <recommendedName>
        <fullName evidence="3">Tubulin/FtsZ 2-layer sandwich domain-containing protein</fullName>
    </recommendedName>
</protein>
<keyword evidence="1" id="KW-0547">Nucleotide-binding</keyword>
<feature type="non-terminal residue" evidence="4">
    <location>
        <position position="1"/>
    </location>
</feature>
<evidence type="ECO:0000259" key="3">
    <source>
        <dbReference type="Pfam" id="PF03953"/>
    </source>
</evidence>
<organism evidence="4 5">
    <name type="scientific">Piloderma croceum (strain F 1598)</name>
    <dbReference type="NCBI Taxonomy" id="765440"/>
    <lineage>
        <taxon>Eukaryota</taxon>
        <taxon>Fungi</taxon>
        <taxon>Dikarya</taxon>
        <taxon>Basidiomycota</taxon>
        <taxon>Agaricomycotina</taxon>
        <taxon>Agaricomycetes</taxon>
        <taxon>Agaricomycetidae</taxon>
        <taxon>Atheliales</taxon>
        <taxon>Atheliaceae</taxon>
        <taxon>Piloderma</taxon>
    </lineage>
</organism>
<dbReference type="InParanoid" id="A0A0C3AIQ3"/>
<evidence type="ECO:0000256" key="1">
    <source>
        <dbReference type="ARBA" id="ARBA00022741"/>
    </source>
</evidence>
<dbReference type="PANTHER" id="PTHR36527">
    <property type="entry name" value="OS01G0282866 PROTEIN"/>
    <property type="match status" value="1"/>
</dbReference>
<sequence>QITHIKNMMAAPGPQVYPRHPIPCRGLLCGKVSMMGVELQKVQNENPAYFVEWIPNVLTAQCDIPPRGRKMVVTFLVNSAAIREFFKRVNNRFAATLERKAFSHW</sequence>
<feature type="domain" description="Tubulin/FtsZ 2-layer sandwich" evidence="3">
    <location>
        <begin position="6"/>
        <end position="90"/>
    </location>
</feature>
<dbReference type="Pfam" id="PF03953">
    <property type="entry name" value="Tubulin_C"/>
    <property type="match status" value="1"/>
</dbReference>
<dbReference type="SUPFAM" id="SSF55307">
    <property type="entry name" value="Tubulin C-terminal domain-like"/>
    <property type="match status" value="1"/>
</dbReference>
<proteinExistence type="predicted"/>
<dbReference type="InterPro" id="IPR018316">
    <property type="entry name" value="Tubulin/FtsZ_2-layer-sand-dom"/>
</dbReference>
<reference evidence="4 5" key="1">
    <citation type="submission" date="2014-04" db="EMBL/GenBank/DDBJ databases">
        <authorList>
            <consortium name="DOE Joint Genome Institute"/>
            <person name="Kuo A."/>
            <person name="Tarkka M."/>
            <person name="Buscot F."/>
            <person name="Kohler A."/>
            <person name="Nagy L.G."/>
            <person name="Floudas D."/>
            <person name="Copeland A."/>
            <person name="Barry K.W."/>
            <person name="Cichocki N."/>
            <person name="Veneault-Fourrey C."/>
            <person name="LaButti K."/>
            <person name="Lindquist E.A."/>
            <person name="Lipzen A."/>
            <person name="Lundell T."/>
            <person name="Morin E."/>
            <person name="Murat C."/>
            <person name="Sun H."/>
            <person name="Tunlid A."/>
            <person name="Henrissat B."/>
            <person name="Grigoriev I.V."/>
            <person name="Hibbett D.S."/>
            <person name="Martin F."/>
            <person name="Nordberg H.P."/>
            <person name="Cantor M.N."/>
            <person name="Hua S.X."/>
        </authorList>
    </citation>
    <scope>NUCLEOTIDE SEQUENCE [LARGE SCALE GENOMIC DNA]</scope>
    <source>
        <strain evidence="4 5">F 1598</strain>
    </source>
</reference>